<dbReference type="InterPro" id="IPR052526">
    <property type="entry name" value="HTH-type_Bedaq_tolerance"/>
</dbReference>
<evidence type="ECO:0000313" key="6">
    <source>
        <dbReference type="Proteomes" id="UP000655410"/>
    </source>
</evidence>
<keyword evidence="1" id="KW-0805">Transcription regulation</keyword>
<dbReference type="InterPro" id="IPR036390">
    <property type="entry name" value="WH_DNA-bd_sf"/>
</dbReference>
<feature type="domain" description="HTH marR-type" evidence="4">
    <location>
        <begin position="8"/>
        <end position="141"/>
    </location>
</feature>
<organism evidence="5 6">
    <name type="scientific">Nocardioides phosphati</name>
    <dbReference type="NCBI Taxonomy" id="1867775"/>
    <lineage>
        <taxon>Bacteria</taxon>
        <taxon>Bacillati</taxon>
        <taxon>Actinomycetota</taxon>
        <taxon>Actinomycetes</taxon>
        <taxon>Propionibacteriales</taxon>
        <taxon>Nocardioidaceae</taxon>
        <taxon>Nocardioides</taxon>
    </lineage>
</organism>
<comment type="caution">
    <text evidence="5">The sequence shown here is derived from an EMBL/GenBank/DDBJ whole genome shotgun (WGS) entry which is preliminary data.</text>
</comment>
<dbReference type="Gene3D" id="1.10.10.10">
    <property type="entry name" value="Winged helix-like DNA-binding domain superfamily/Winged helix DNA-binding domain"/>
    <property type="match status" value="1"/>
</dbReference>
<reference evidence="6" key="1">
    <citation type="journal article" date="2019" name="Int. J. Syst. Evol. Microbiol.">
        <title>The Global Catalogue of Microorganisms (GCM) 10K type strain sequencing project: providing services to taxonomists for standard genome sequencing and annotation.</title>
        <authorList>
            <consortium name="The Broad Institute Genomics Platform"/>
            <consortium name="The Broad Institute Genome Sequencing Center for Infectious Disease"/>
            <person name="Wu L."/>
            <person name="Ma J."/>
        </authorList>
    </citation>
    <scope>NUCLEOTIDE SEQUENCE [LARGE SCALE GENOMIC DNA]</scope>
    <source>
        <strain evidence="6">CGMCC 4.7371</strain>
    </source>
</reference>
<name>A0ABQ2NA58_9ACTN</name>
<sequence length="145" mass="16067">MTPTPDAPAELASVLRIAVVRLSRRIRSERDPELDLGLGALSVLGILHREGAQTIGSLAETERVRPPSMTRTVGCLVDRGLVVRNKNADDGRQVVVELSEEGWRVVEAERRRRNAWLARQLAELTADERDLLRRASDLLGRLATA</sequence>
<dbReference type="SMART" id="SM00347">
    <property type="entry name" value="HTH_MARR"/>
    <property type="match status" value="1"/>
</dbReference>
<evidence type="ECO:0000256" key="2">
    <source>
        <dbReference type="ARBA" id="ARBA00023125"/>
    </source>
</evidence>
<dbReference type="InterPro" id="IPR000835">
    <property type="entry name" value="HTH_MarR-typ"/>
</dbReference>
<dbReference type="PANTHER" id="PTHR39515">
    <property type="entry name" value="CONSERVED PROTEIN"/>
    <property type="match status" value="1"/>
</dbReference>
<dbReference type="InterPro" id="IPR036388">
    <property type="entry name" value="WH-like_DNA-bd_sf"/>
</dbReference>
<evidence type="ECO:0000256" key="3">
    <source>
        <dbReference type="ARBA" id="ARBA00023163"/>
    </source>
</evidence>
<dbReference type="RefSeq" id="WP_188783986.1">
    <property type="nucleotide sequence ID" value="NZ_BMNI01000004.1"/>
</dbReference>
<gene>
    <name evidence="5" type="ORF">GCM10011584_21430</name>
</gene>
<protein>
    <submittedName>
        <fullName evidence="5">HTH-type transcriptional regulator</fullName>
    </submittedName>
</protein>
<dbReference type="PROSITE" id="PS50995">
    <property type="entry name" value="HTH_MARR_2"/>
    <property type="match status" value="1"/>
</dbReference>
<dbReference type="SUPFAM" id="SSF46785">
    <property type="entry name" value="Winged helix' DNA-binding domain"/>
    <property type="match status" value="1"/>
</dbReference>
<accession>A0ABQ2NA58</accession>
<dbReference type="Pfam" id="PF01047">
    <property type="entry name" value="MarR"/>
    <property type="match status" value="1"/>
</dbReference>
<evidence type="ECO:0000256" key="1">
    <source>
        <dbReference type="ARBA" id="ARBA00023015"/>
    </source>
</evidence>
<keyword evidence="3" id="KW-0804">Transcription</keyword>
<evidence type="ECO:0000313" key="5">
    <source>
        <dbReference type="EMBL" id="GGO90191.1"/>
    </source>
</evidence>
<dbReference type="InterPro" id="IPR023187">
    <property type="entry name" value="Tscrpt_reg_MarR-type_CS"/>
</dbReference>
<dbReference type="PANTHER" id="PTHR39515:SF2">
    <property type="entry name" value="HTH-TYPE TRANSCRIPTIONAL REGULATOR RV0880"/>
    <property type="match status" value="1"/>
</dbReference>
<keyword evidence="2" id="KW-0238">DNA-binding</keyword>
<proteinExistence type="predicted"/>
<dbReference type="EMBL" id="BMNI01000004">
    <property type="protein sequence ID" value="GGO90191.1"/>
    <property type="molecule type" value="Genomic_DNA"/>
</dbReference>
<dbReference type="PROSITE" id="PS01117">
    <property type="entry name" value="HTH_MARR_1"/>
    <property type="match status" value="1"/>
</dbReference>
<dbReference type="Proteomes" id="UP000655410">
    <property type="component" value="Unassembled WGS sequence"/>
</dbReference>
<evidence type="ECO:0000259" key="4">
    <source>
        <dbReference type="PROSITE" id="PS50995"/>
    </source>
</evidence>
<keyword evidence="6" id="KW-1185">Reference proteome</keyword>